<keyword evidence="5" id="KW-0067">ATP-binding</keyword>
<keyword evidence="1 5" id="KW-0378">Hydrolase</keyword>
<dbReference type="PROSITE" id="PS51192">
    <property type="entry name" value="HELICASE_ATP_BIND_1"/>
    <property type="match status" value="1"/>
</dbReference>
<dbReference type="InterPro" id="IPR038718">
    <property type="entry name" value="SNF2-like_sf"/>
</dbReference>
<name>A0ABW1QYH7_9ACTN</name>
<accession>A0ABW1QYH7</accession>
<evidence type="ECO:0000256" key="2">
    <source>
        <dbReference type="SAM" id="MobiDB-lite"/>
    </source>
</evidence>
<reference evidence="6" key="1">
    <citation type="journal article" date="2019" name="Int. J. Syst. Evol. Microbiol.">
        <title>The Global Catalogue of Microorganisms (GCM) 10K type strain sequencing project: providing services to taxonomists for standard genome sequencing and annotation.</title>
        <authorList>
            <consortium name="The Broad Institute Genomics Platform"/>
            <consortium name="The Broad Institute Genome Sequencing Center for Infectious Disease"/>
            <person name="Wu L."/>
            <person name="Ma J."/>
        </authorList>
    </citation>
    <scope>NUCLEOTIDE SEQUENCE [LARGE SCALE GENOMIC DNA]</scope>
    <source>
        <strain evidence="6">DFY28</strain>
    </source>
</reference>
<dbReference type="InterPro" id="IPR022138">
    <property type="entry name" value="DUF3670"/>
</dbReference>
<evidence type="ECO:0000259" key="4">
    <source>
        <dbReference type="PROSITE" id="PS51194"/>
    </source>
</evidence>
<dbReference type="GO" id="GO:0016787">
    <property type="term" value="F:hydrolase activity"/>
    <property type="evidence" value="ECO:0007669"/>
    <property type="project" value="UniProtKB-KW"/>
</dbReference>
<dbReference type="EC" id="3.6.4.-" evidence="5"/>
<dbReference type="Proteomes" id="UP001596098">
    <property type="component" value="Unassembled WGS sequence"/>
</dbReference>
<dbReference type="InterPro" id="IPR000330">
    <property type="entry name" value="SNF2_N"/>
</dbReference>
<evidence type="ECO:0000259" key="3">
    <source>
        <dbReference type="PROSITE" id="PS51192"/>
    </source>
</evidence>
<dbReference type="SMART" id="SM00487">
    <property type="entry name" value="DEXDc"/>
    <property type="match status" value="1"/>
</dbReference>
<dbReference type="SMART" id="SM00490">
    <property type="entry name" value="HELICc"/>
    <property type="match status" value="1"/>
</dbReference>
<dbReference type="EMBL" id="JBHSQI010000007">
    <property type="protein sequence ID" value="MFC6154521.1"/>
    <property type="molecule type" value="Genomic_DNA"/>
</dbReference>
<keyword evidence="5" id="KW-0347">Helicase</keyword>
<dbReference type="Pfam" id="PF12419">
    <property type="entry name" value="DUF3670"/>
    <property type="match status" value="1"/>
</dbReference>
<feature type="compositionally biased region" description="Low complexity" evidence="2">
    <location>
        <begin position="150"/>
        <end position="165"/>
    </location>
</feature>
<dbReference type="CDD" id="cd18793">
    <property type="entry name" value="SF2_C_SNF"/>
    <property type="match status" value="1"/>
</dbReference>
<dbReference type="InterPro" id="IPR001650">
    <property type="entry name" value="Helicase_C-like"/>
</dbReference>
<organism evidence="5 6">
    <name type="scientific">Nocardioides yefusunii</name>
    <dbReference type="NCBI Taxonomy" id="2500546"/>
    <lineage>
        <taxon>Bacteria</taxon>
        <taxon>Bacillati</taxon>
        <taxon>Actinomycetota</taxon>
        <taxon>Actinomycetes</taxon>
        <taxon>Propionibacteriales</taxon>
        <taxon>Nocardioidaceae</taxon>
        <taxon>Nocardioides</taxon>
    </lineage>
</organism>
<dbReference type="InterPro" id="IPR014001">
    <property type="entry name" value="Helicase_ATP-bd"/>
</dbReference>
<protein>
    <submittedName>
        <fullName evidence="5">DEAD/DEAH box helicase</fullName>
        <ecNumber evidence="5">3.6.4.-</ecNumber>
    </submittedName>
</protein>
<feature type="region of interest" description="Disordered" evidence="2">
    <location>
        <begin position="1"/>
        <end position="23"/>
    </location>
</feature>
<sequence length="969" mass="104976">MSFVPVSGPATLSSAEHPAPPRDATVEFTGEGRRSVSLPIAAALPLLSRAHKAGLAGDDVHPTVVLLAGAAHLALRLVADGRFAPHEDELFWEPVLDAAAEDRIVQLAKAREKDGVDVAAAEGVVRRMVAAVVDATPRRAPQSTRRSRESGPAAAARAALRGAPAVDPASGKSWAERKAEVKARTSAEYAHVLNDRLTRLRRTRGVDDRPHLVRLSLRIDAPEEQLYAGELTLVPQVHAQDNDLHVADAALLWTETGIDASHGFGDRARTHAALAIRQAADAWEPLGRLLEVRVPDGIVLDSDEVTSLLEHGLEALAGIGVDVHWPRSIGRALSTSAVVDRAPEKRTQADGSAAREAAHVVEGALQTSTLRAQDLFAFTWQVSLAGEALTEDEMDELARATTPMIRLRDNWVVVDPTVAKRARRRLIRTATAPEAVAAALTGVAPLAVTGFAAQDEIAHVTVHAGASVSRLRDLIRNAATSEPVPVPAGLAATLREYQHQGMRWLATMTDLGLGACLADDMGLGKTITVIALHLHRRETAGTPATPRPVGPTLVVCPASLMGNWEAEINRFAPGIPVRRFHGSSRILDGVGDGFVLTTYGTLRSDLESEQPRLTGVAWDLVVADEAQHVKNSRSATARALRKVESRARVALTGTPVENNLTELWSLLDWCVPGLLGSRLAFRRVWAAPIEAGVDSHVTRAFADLIGPFLLRRRKSDPGIAPELPPKTETDHLLGLTTEQAVLYETFVKDRMDRIERSDAQERRGLVLAMLTGLKQICNHPAQFLKQTNPRIGGRSEKFDLLDELIGTVLAEDGAVLVFTQYVAMARLVEQHLTRSGIAHQFLHGGTPVPEREAMVKRFQTEDGDDRVPVFILSLKAGGTGLNLTRADHVIHLDRWWNPAVEEQATDRAYRIGQTKPVQVHRMITRGTVEERVAALLERKRDLADSVLANGEAALTELSNDDLRDLVTLG</sequence>
<dbReference type="PANTHER" id="PTHR10799">
    <property type="entry name" value="SNF2/RAD54 HELICASE FAMILY"/>
    <property type="match status" value="1"/>
</dbReference>
<feature type="region of interest" description="Disordered" evidence="2">
    <location>
        <begin position="136"/>
        <end position="173"/>
    </location>
</feature>
<dbReference type="InterPro" id="IPR049730">
    <property type="entry name" value="SNF2/RAD54-like_C"/>
</dbReference>
<feature type="domain" description="Helicase C-terminal" evidence="4">
    <location>
        <begin position="800"/>
        <end position="958"/>
    </location>
</feature>
<dbReference type="Gene3D" id="3.40.50.10810">
    <property type="entry name" value="Tandem AAA-ATPase domain"/>
    <property type="match status" value="1"/>
</dbReference>
<dbReference type="RefSeq" id="WP_206611357.1">
    <property type="nucleotide sequence ID" value="NZ_CP034929.1"/>
</dbReference>
<keyword evidence="5" id="KW-0547">Nucleotide-binding</keyword>
<comment type="caution">
    <text evidence="5">The sequence shown here is derived from an EMBL/GenBank/DDBJ whole genome shotgun (WGS) entry which is preliminary data.</text>
</comment>
<dbReference type="InterPro" id="IPR027417">
    <property type="entry name" value="P-loop_NTPase"/>
</dbReference>
<dbReference type="GO" id="GO:0004386">
    <property type="term" value="F:helicase activity"/>
    <property type="evidence" value="ECO:0007669"/>
    <property type="project" value="UniProtKB-KW"/>
</dbReference>
<feature type="domain" description="Helicase ATP-binding" evidence="3">
    <location>
        <begin position="506"/>
        <end position="673"/>
    </location>
</feature>
<dbReference type="Pfam" id="PF00176">
    <property type="entry name" value="SNF2-rel_dom"/>
    <property type="match status" value="1"/>
</dbReference>
<keyword evidence="6" id="KW-1185">Reference proteome</keyword>
<proteinExistence type="predicted"/>
<dbReference type="SUPFAM" id="SSF52540">
    <property type="entry name" value="P-loop containing nucleoside triphosphate hydrolases"/>
    <property type="match status" value="2"/>
</dbReference>
<evidence type="ECO:0000313" key="5">
    <source>
        <dbReference type="EMBL" id="MFC6154521.1"/>
    </source>
</evidence>
<dbReference type="PROSITE" id="PS51194">
    <property type="entry name" value="HELICASE_CTER"/>
    <property type="match status" value="1"/>
</dbReference>
<gene>
    <name evidence="5" type="ORF">ACFPWU_12700</name>
</gene>
<evidence type="ECO:0000313" key="6">
    <source>
        <dbReference type="Proteomes" id="UP001596098"/>
    </source>
</evidence>
<evidence type="ECO:0000256" key="1">
    <source>
        <dbReference type="ARBA" id="ARBA00022801"/>
    </source>
</evidence>
<dbReference type="Gene3D" id="3.40.50.300">
    <property type="entry name" value="P-loop containing nucleotide triphosphate hydrolases"/>
    <property type="match status" value="1"/>
</dbReference>
<dbReference type="Pfam" id="PF00271">
    <property type="entry name" value="Helicase_C"/>
    <property type="match status" value="1"/>
</dbReference>